<dbReference type="EMBL" id="FMUI01000002">
    <property type="protein sequence ID" value="SCX38651.1"/>
    <property type="molecule type" value="Genomic_DNA"/>
</dbReference>
<dbReference type="SMART" id="SM00065">
    <property type="entry name" value="GAF"/>
    <property type="match status" value="1"/>
</dbReference>
<dbReference type="InterPro" id="IPR029787">
    <property type="entry name" value="Nucleotide_cyclase"/>
</dbReference>
<proteinExistence type="predicted"/>
<evidence type="ECO:0000259" key="1">
    <source>
        <dbReference type="PROSITE" id="PS50883"/>
    </source>
</evidence>
<dbReference type="Gene3D" id="3.30.70.270">
    <property type="match status" value="1"/>
</dbReference>
<dbReference type="GeneID" id="23843428"/>
<dbReference type="Gene3D" id="3.30.450.40">
    <property type="match status" value="1"/>
</dbReference>
<dbReference type="InterPro" id="IPR050706">
    <property type="entry name" value="Cyclic-di-GMP_PDE-like"/>
</dbReference>
<dbReference type="Proteomes" id="UP000183569">
    <property type="component" value="Unassembled WGS sequence"/>
</dbReference>
<dbReference type="PROSITE" id="PS50883">
    <property type="entry name" value="EAL"/>
    <property type="match status" value="1"/>
</dbReference>
<dbReference type="InterPro" id="IPR043128">
    <property type="entry name" value="Rev_trsase/Diguanyl_cyclase"/>
</dbReference>
<dbReference type="GO" id="GO:0071111">
    <property type="term" value="F:cyclic-guanylate-specific phosphodiesterase activity"/>
    <property type="evidence" value="ECO:0007669"/>
    <property type="project" value="InterPro"/>
</dbReference>
<accession>A0A1G4XBW5</accession>
<name>A0A1G4XBW5_9ENTR</name>
<organism evidence="2 3">
    <name type="scientific">Kosakonia sacchari</name>
    <dbReference type="NCBI Taxonomy" id="1158459"/>
    <lineage>
        <taxon>Bacteria</taxon>
        <taxon>Pseudomonadati</taxon>
        <taxon>Pseudomonadota</taxon>
        <taxon>Gammaproteobacteria</taxon>
        <taxon>Enterobacterales</taxon>
        <taxon>Enterobacteriaceae</taxon>
        <taxon>Kosakonia</taxon>
    </lineage>
</organism>
<dbReference type="SMART" id="SM00052">
    <property type="entry name" value="EAL"/>
    <property type="match status" value="1"/>
</dbReference>
<dbReference type="CDD" id="cd01948">
    <property type="entry name" value="EAL"/>
    <property type="match status" value="1"/>
</dbReference>
<evidence type="ECO:0000313" key="2">
    <source>
        <dbReference type="EMBL" id="SCX38651.1"/>
    </source>
</evidence>
<evidence type="ECO:0000313" key="3">
    <source>
        <dbReference type="Proteomes" id="UP000183569"/>
    </source>
</evidence>
<sequence length="610" mass="69038">MFTGLKKSESKRLAALELLSKEDKSRDAALAEFARLACEVMGVEGCFITTFDDEYQYIKYVKNIPIEHVKIRIEQTMCQYSLHGCQTVISSDTRLDERFNHQPLVKSGNILFYASAPMINKEGTVLGTLCVSHPEIYTPTSRQITNFHRVAALATVYLESCYTIGLIDALTGLPNRQFLVKEMERLTLEKTSGSYALMIFDCIDMPRAYELSRYLGVEALEKMLRSFGPLLRLRLRLKEETTLYAFTTGRYAVLVDMDYALTLAKRAEKLPGIKAKITGDIDINLTIHAGYVKFSPQDDNVQEIVRQGISALHESIREKIRVLQFNPILDHKRNKDFKLLYDLSEAIKATDQLYLVFQPKISLRSGKTEGVEALLRWKHPELGQISPAVIVALAEKTTLMTDLTQWVIKSVISQLQRWKQQGILLPVSINVTVSDFSRPGFADELEQNVLAAGLFTSDVRIECLETEKVLESDPALEELDRLKLLGFTILLDDFGAGYSNISYLRRIPIDVIKLDRSLVSQVTTDTGSRIIARNVIMMLKELHYVVLAEGIEDLETARMLAEYGCDEAQGYLFSRPLSPEEIPAWLADNKPFRLLSKIATEPQQQHLYGS</sequence>
<comment type="caution">
    <text evidence="2">The sequence shown here is derived from an EMBL/GenBank/DDBJ whole genome shotgun (WGS) entry which is preliminary data.</text>
</comment>
<dbReference type="SUPFAM" id="SSF55073">
    <property type="entry name" value="Nucleotide cyclase"/>
    <property type="match status" value="1"/>
</dbReference>
<dbReference type="RefSeq" id="WP_017456486.1">
    <property type="nucleotide sequence ID" value="NZ_CP016337.1"/>
</dbReference>
<reference evidence="2 3" key="1">
    <citation type="submission" date="2016-10" db="EMBL/GenBank/DDBJ databases">
        <authorList>
            <person name="Varghese N."/>
            <person name="Submissions S."/>
        </authorList>
    </citation>
    <scope>NUCLEOTIDE SEQUENCE [LARGE SCALE GENOMIC DNA]</scope>
    <source>
        <strain evidence="2 3">CGMCC 1.12102</strain>
    </source>
</reference>
<dbReference type="SUPFAM" id="SSF55781">
    <property type="entry name" value="GAF domain-like"/>
    <property type="match status" value="1"/>
</dbReference>
<protein>
    <submittedName>
        <fullName evidence="2">EAL domain, c-di-GMP-specific phosphodiesterase class I (Or its enzymatically inactive variant)</fullName>
    </submittedName>
</protein>
<dbReference type="Gene3D" id="3.20.20.450">
    <property type="entry name" value="EAL domain"/>
    <property type="match status" value="1"/>
</dbReference>
<dbReference type="SUPFAM" id="SSF141868">
    <property type="entry name" value="EAL domain-like"/>
    <property type="match status" value="1"/>
</dbReference>
<dbReference type="InterPro" id="IPR001633">
    <property type="entry name" value="EAL_dom"/>
</dbReference>
<dbReference type="InterPro" id="IPR003018">
    <property type="entry name" value="GAF"/>
</dbReference>
<dbReference type="PANTHER" id="PTHR33121:SF19">
    <property type="entry name" value="CYCLIC DI-GMP PHOSPHODIESTERASE PA2567"/>
    <property type="match status" value="1"/>
</dbReference>
<dbReference type="Pfam" id="PF01590">
    <property type="entry name" value="GAF"/>
    <property type="match status" value="1"/>
</dbReference>
<dbReference type="AlphaFoldDB" id="A0A1G4XBW5"/>
<dbReference type="Pfam" id="PF00563">
    <property type="entry name" value="EAL"/>
    <property type="match status" value="1"/>
</dbReference>
<dbReference type="InterPro" id="IPR029016">
    <property type="entry name" value="GAF-like_dom_sf"/>
</dbReference>
<feature type="domain" description="EAL" evidence="1">
    <location>
        <begin position="336"/>
        <end position="590"/>
    </location>
</feature>
<dbReference type="InterPro" id="IPR035919">
    <property type="entry name" value="EAL_sf"/>
</dbReference>
<gene>
    <name evidence="2" type="ORF">SAMN02927897_00353</name>
</gene>
<dbReference type="PANTHER" id="PTHR33121">
    <property type="entry name" value="CYCLIC DI-GMP PHOSPHODIESTERASE PDEF"/>
    <property type="match status" value="1"/>
</dbReference>